<dbReference type="Pfam" id="PF01541">
    <property type="entry name" value="GIY-YIG"/>
    <property type="match status" value="1"/>
</dbReference>
<dbReference type="EMBL" id="JBHULV010000040">
    <property type="protein sequence ID" value="MFD2732347.1"/>
    <property type="molecule type" value="Genomic_DNA"/>
</dbReference>
<keyword evidence="2" id="KW-0540">Nuclease</keyword>
<name>A0ABW5TU68_9SPHI</name>
<dbReference type="SUPFAM" id="SSF53098">
    <property type="entry name" value="Ribonuclease H-like"/>
    <property type="match status" value="1"/>
</dbReference>
<comment type="caution">
    <text evidence="2">The sequence shown here is derived from an EMBL/GenBank/DDBJ whole genome shotgun (WGS) entry which is preliminary data.</text>
</comment>
<dbReference type="RefSeq" id="WP_379044715.1">
    <property type="nucleotide sequence ID" value="NZ_JBHSKW010000047.1"/>
</dbReference>
<dbReference type="PANTHER" id="PTHR30231:SF41">
    <property type="entry name" value="DNA POLYMERASE III SUBUNIT EPSILON"/>
    <property type="match status" value="1"/>
</dbReference>
<evidence type="ECO:0000259" key="1">
    <source>
        <dbReference type="PROSITE" id="PS50164"/>
    </source>
</evidence>
<dbReference type="InterPro" id="IPR036397">
    <property type="entry name" value="RNaseH_sf"/>
</dbReference>
<dbReference type="GO" id="GO:0004527">
    <property type="term" value="F:exonuclease activity"/>
    <property type="evidence" value="ECO:0007669"/>
    <property type="project" value="UniProtKB-KW"/>
</dbReference>
<dbReference type="Pfam" id="PF00929">
    <property type="entry name" value="RNase_T"/>
    <property type="match status" value="1"/>
</dbReference>
<proteinExistence type="predicted"/>
<dbReference type="SMART" id="SM00465">
    <property type="entry name" value="GIYc"/>
    <property type="match status" value="1"/>
</dbReference>
<dbReference type="NCBIfam" id="TIGR00573">
    <property type="entry name" value="dnaq"/>
    <property type="match status" value="1"/>
</dbReference>
<feature type="domain" description="GIY-YIG" evidence="1">
    <location>
        <begin position="200"/>
        <end position="278"/>
    </location>
</feature>
<dbReference type="CDD" id="cd06127">
    <property type="entry name" value="DEDDh"/>
    <property type="match status" value="1"/>
</dbReference>
<keyword evidence="2" id="KW-0269">Exonuclease</keyword>
<dbReference type="Proteomes" id="UP001597546">
    <property type="component" value="Unassembled WGS sequence"/>
</dbReference>
<dbReference type="InterPro" id="IPR013520">
    <property type="entry name" value="Ribonucl_H"/>
</dbReference>
<dbReference type="InterPro" id="IPR012337">
    <property type="entry name" value="RNaseH-like_sf"/>
</dbReference>
<keyword evidence="3" id="KW-1185">Reference proteome</keyword>
<organism evidence="2 3">
    <name type="scientific">Pedobacter alpinus</name>
    <dbReference type="NCBI Taxonomy" id="1590643"/>
    <lineage>
        <taxon>Bacteria</taxon>
        <taxon>Pseudomonadati</taxon>
        <taxon>Bacteroidota</taxon>
        <taxon>Sphingobacteriia</taxon>
        <taxon>Sphingobacteriales</taxon>
        <taxon>Sphingobacteriaceae</taxon>
        <taxon>Pedobacter</taxon>
    </lineage>
</organism>
<evidence type="ECO:0000313" key="2">
    <source>
        <dbReference type="EMBL" id="MFD2732347.1"/>
    </source>
</evidence>
<evidence type="ECO:0000313" key="3">
    <source>
        <dbReference type="Proteomes" id="UP001597546"/>
    </source>
</evidence>
<reference evidence="3" key="1">
    <citation type="journal article" date="2019" name="Int. J. Syst. Evol. Microbiol.">
        <title>The Global Catalogue of Microorganisms (GCM) 10K type strain sequencing project: providing services to taxonomists for standard genome sequencing and annotation.</title>
        <authorList>
            <consortium name="The Broad Institute Genomics Platform"/>
            <consortium name="The Broad Institute Genome Sequencing Center for Infectious Disease"/>
            <person name="Wu L."/>
            <person name="Ma J."/>
        </authorList>
    </citation>
    <scope>NUCLEOTIDE SEQUENCE [LARGE SCALE GENOMIC DNA]</scope>
    <source>
        <strain evidence="3">KCTC 42456</strain>
    </source>
</reference>
<dbReference type="InterPro" id="IPR006054">
    <property type="entry name" value="DnaQ"/>
</dbReference>
<sequence>MMNNLYAIVDIETTGSHANANGITEIAIYIHDGHQIVEEYETLINPRQDIPIFVQSLTGITNEMVLKAPYFEEVAPRIFELLDGKIFVAHNVNFDYSFVNHYLKREGFNLNNKKLCTVRLARKILPGLPSYSLGKLSRSLNIKIENRHRAAGDALATTILFKMMIDADEHQYIDEALNAKAKEEALPPYISRLQLDGIPRQPGVYYFKDKKDKIIYVGKAKNLYKRILSHFLNNNTHKNKQDFLREIRKISHQVCGTELQALILENIEIKRLWPEKNRAAKHPEKRYALYTYEDQNGFIRLNIGKKNKFIKSVCLFKSIAEAQSLTRQWVQRFNLCNKLCNLQTTEIDCIGLQNETCFGACNGKEDFNTYNLRVNKLLEELVLELPSYMVIDQGRNKFERSCIVINKGVFYGMGYINGQDLPADLEIAKTVVTPYPSYLFIEKIVSDYVLTNPSKMFSLN</sequence>
<protein>
    <submittedName>
        <fullName evidence="2">Exonuclease domain-containing protein</fullName>
    </submittedName>
</protein>
<accession>A0ABW5TU68</accession>
<keyword evidence="2" id="KW-0378">Hydrolase</keyword>
<dbReference type="PROSITE" id="PS50164">
    <property type="entry name" value="GIY_YIG"/>
    <property type="match status" value="1"/>
</dbReference>
<dbReference type="CDD" id="cd10434">
    <property type="entry name" value="GIY-YIG_UvrC_Cho"/>
    <property type="match status" value="1"/>
</dbReference>
<dbReference type="PANTHER" id="PTHR30231">
    <property type="entry name" value="DNA POLYMERASE III SUBUNIT EPSILON"/>
    <property type="match status" value="1"/>
</dbReference>
<gene>
    <name evidence="2" type="ORF">ACFSSE_11595</name>
</gene>
<dbReference type="Gene3D" id="3.30.420.10">
    <property type="entry name" value="Ribonuclease H-like superfamily/Ribonuclease H"/>
    <property type="match status" value="1"/>
</dbReference>
<dbReference type="InterPro" id="IPR035901">
    <property type="entry name" value="GIY-YIG_endonuc_sf"/>
</dbReference>
<dbReference type="InterPro" id="IPR047296">
    <property type="entry name" value="GIY-YIG_UvrC_Cho"/>
</dbReference>
<dbReference type="SMART" id="SM00479">
    <property type="entry name" value="EXOIII"/>
    <property type="match status" value="1"/>
</dbReference>
<dbReference type="Gene3D" id="3.40.1440.10">
    <property type="entry name" value="GIY-YIG endonuclease"/>
    <property type="match status" value="1"/>
</dbReference>
<dbReference type="InterPro" id="IPR000305">
    <property type="entry name" value="GIY-YIG_endonuc"/>
</dbReference>